<keyword evidence="5" id="KW-0418">Kinase</keyword>
<dbReference type="Pfam" id="PF00367">
    <property type="entry name" value="PTS_EIIB"/>
    <property type="match status" value="1"/>
</dbReference>
<keyword evidence="2" id="KW-0762">Sugar transport</keyword>
<dbReference type="Proteomes" id="UP001432000">
    <property type="component" value="Chromosome"/>
</dbReference>
<evidence type="ECO:0000256" key="1">
    <source>
        <dbReference type="ARBA" id="ARBA00022448"/>
    </source>
</evidence>
<dbReference type="InterPro" id="IPR001996">
    <property type="entry name" value="PTS_IIB_1"/>
</dbReference>
<keyword evidence="3" id="KW-0808">Transferase</keyword>
<evidence type="ECO:0000256" key="4">
    <source>
        <dbReference type="ARBA" id="ARBA00022683"/>
    </source>
</evidence>
<gene>
    <name evidence="8" type="ORF">WDS16_15110</name>
</gene>
<proteinExistence type="predicted"/>
<evidence type="ECO:0000256" key="5">
    <source>
        <dbReference type="ARBA" id="ARBA00022777"/>
    </source>
</evidence>
<dbReference type="InterPro" id="IPR050429">
    <property type="entry name" value="PTS_Glucose_EIICBA"/>
</dbReference>
<dbReference type="RefSeq" id="WP_338886060.1">
    <property type="nucleotide sequence ID" value="NZ_CP147846.1"/>
</dbReference>
<evidence type="ECO:0000313" key="9">
    <source>
        <dbReference type="Proteomes" id="UP001432000"/>
    </source>
</evidence>
<name>A0ABZ2PCS3_9NOCA</name>
<keyword evidence="4" id="KW-0598">Phosphotransferase system</keyword>
<dbReference type="CDD" id="cd00212">
    <property type="entry name" value="PTS_IIB_glc"/>
    <property type="match status" value="1"/>
</dbReference>
<evidence type="ECO:0000256" key="2">
    <source>
        <dbReference type="ARBA" id="ARBA00022597"/>
    </source>
</evidence>
<reference evidence="8 9" key="1">
    <citation type="submission" date="2024-03" db="EMBL/GenBank/DDBJ databases">
        <title>Natural products discovery in diverse microorganisms through a two-stage MS feature dereplication strategy.</title>
        <authorList>
            <person name="Zhang R."/>
        </authorList>
    </citation>
    <scope>NUCLEOTIDE SEQUENCE [LARGE SCALE GENOMIC DNA]</scope>
    <source>
        <strain evidence="8 9">18930</strain>
    </source>
</reference>
<dbReference type="PROSITE" id="PS51098">
    <property type="entry name" value="PTS_EIIB_TYPE_1"/>
    <property type="match status" value="1"/>
</dbReference>
<evidence type="ECO:0000256" key="6">
    <source>
        <dbReference type="PROSITE-ProRule" id="PRU00421"/>
    </source>
</evidence>
<evidence type="ECO:0000259" key="7">
    <source>
        <dbReference type="PROSITE" id="PS51098"/>
    </source>
</evidence>
<dbReference type="EMBL" id="CP147846">
    <property type="protein sequence ID" value="WXG66616.1"/>
    <property type="molecule type" value="Genomic_DNA"/>
</dbReference>
<protein>
    <submittedName>
        <fullName evidence="8">PTS glucose/sucrose transporter subunit IIB</fullName>
    </submittedName>
</protein>
<organism evidence="8 9">
    <name type="scientific">Rhodococcus sovatensis</name>
    <dbReference type="NCBI Taxonomy" id="1805840"/>
    <lineage>
        <taxon>Bacteria</taxon>
        <taxon>Bacillati</taxon>
        <taxon>Actinomycetota</taxon>
        <taxon>Actinomycetes</taxon>
        <taxon>Mycobacteriales</taxon>
        <taxon>Nocardiaceae</taxon>
        <taxon>Rhodococcus</taxon>
    </lineage>
</organism>
<sequence length="131" mass="13991">MSDLLLGLRRQGGEHLLWPNATRGTVRSLPVVVWPGEELVSTRPCDSADRKRELKMSKADAIVKGLGGADNIVEIEACITRLRTEVKDGALVDEAALKAAGAHGVFHKGTAVQVIVGPEADTLAEDIEDIL</sequence>
<dbReference type="PANTHER" id="PTHR30009">
    <property type="entry name" value="CYTOCHROME C-TYPE SYNTHESIS PROTEIN AND PTS TRANSMEMBRANE COMPONENT"/>
    <property type="match status" value="1"/>
</dbReference>
<dbReference type="Gene3D" id="3.30.1360.60">
    <property type="entry name" value="Glucose permease domain IIB"/>
    <property type="match status" value="1"/>
</dbReference>
<feature type="domain" description="PTS EIIB type-1" evidence="7">
    <location>
        <begin position="56"/>
        <end position="131"/>
    </location>
</feature>
<evidence type="ECO:0000313" key="8">
    <source>
        <dbReference type="EMBL" id="WXG66616.1"/>
    </source>
</evidence>
<dbReference type="InterPro" id="IPR036878">
    <property type="entry name" value="Glu_permease_IIB"/>
</dbReference>
<feature type="active site" description="Phosphocysteine intermediate; for EIIB activity" evidence="6">
    <location>
        <position position="78"/>
    </location>
</feature>
<dbReference type="SUPFAM" id="SSF55604">
    <property type="entry name" value="Glucose permease domain IIB"/>
    <property type="match status" value="1"/>
</dbReference>
<evidence type="ECO:0000256" key="3">
    <source>
        <dbReference type="ARBA" id="ARBA00022679"/>
    </source>
</evidence>
<dbReference type="NCBIfam" id="TIGR00826">
    <property type="entry name" value="EIIB_glc"/>
    <property type="match status" value="1"/>
</dbReference>
<dbReference type="InterPro" id="IPR018113">
    <property type="entry name" value="PTrfase_EIIB_Cys"/>
</dbReference>
<keyword evidence="9" id="KW-1185">Reference proteome</keyword>
<accession>A0ABZ2PCS3</accession>
<keyword evidence="1" id="KW-0813">Transport</keyword>